<accession>A0A931BBQ3</accession>
<feature type="transmembrane region" description="Helical" evidence="2">
    <location>
        <begin position="118"/>
        <end position="138"/>
    </location>
</feature>
<feature type="transmembrane region" description="Helical" evidence="2">
    <location>
        <begin position="21"/>
        <end position="40"/>
    </location>
</feature>
<proteinExistence type="predicted"/>
<dbReference type="PANTHER" id="PTHR18640">
    <property type="entry name" value="SOLUTE CARRIER FAMILY 10 MEMBER 7"/>
    <property type="match status" value="1"/>
</dbReference>
<dbReference type="Gene3D" id="1.20.1530.20">
    <property type="match status" value="1"/>
</dbReference>
<comment type="caution">
    <text evidence="3">The sequence shown here is derived from an EMBL/GenBank/DDBJ whole genome shotgun (WGS) entry which is preliminary data.</text>
</comment>
<dbReference type="InterPro" id="IPR038770">
    <property type="entry name" value="Na+/solute_symporter_sf"/>
</dbReference>
<keyword evidence="2" id="KW-0472">Membrane</keyword>
<evidence type="ECO:0000313" key="3">
    <source>
        <dbReference type="EMBL" id="MBF9073252.1"/>
    </source>
</evidence>
<keyword evidence="2" id="KW-0812">Transmembrane</keyword>
<dbReference type="EMBL" id="JADPRT010000021">
    <property type="protein sequence ID" value="MBF9073252.1"/>
    <property type="molecule type" value="Genomic_DNA"/>
</dbReference>
<feature type="transmembrane region" description="Helical" evidence="2">
    <location>
        <begin position="85"/>
        <end position="106"/>
    </location>
</feature>
<sequence>MEDLNHRTTPISALRTALGRVGVDPYLLAILATVGLAALLPARGGAAHAVSDATEVAIGLLFFLYGARLSPKAALDGAKQWRLHLTILLATFALFPLLGLAAQWLAAPVLGASLAKGVLFLTLLPSTVQSSIAFTSIAGGNVAAAVCAASFSSLIGIVLTPLLAAIVLGGSGRIDASSVVDLLVQLLLPFLLGQFSRRWIAGWISRHKPALTLVDRGSILLVVYSAFSEGMVNGVWSSLSVVRLALLLGVCLAVLLAVLGVTSVAGKRLGFARADRIVLVFCGSKKSLASGLPMAAVLFPASSVSLMVLPLMLFHQVQLMACTVIARRMAGNTQGRGDSAGGTPGNTQGRGELRDKPPT</sequence>
<name>A0A931BBQ3_9ACTN</name>
<gene>
    <name evidence="3" type="ORF">I2501_35095</name>
</gene>
<dbReference type="RefSeq" id="WP_196198237.1">
    <property type="nucleotide sequence ID" value="NZ_JADPRT010000021.1"/>
</dbReference>
<dbReference type="GO" id="GO:0005886">
    <property type="term" value="C:plasma membrane"/>
    <property type="evidence" value="ECO:0007669"/>
    <property type="project" value="TreeGrafter"/>
</dbReference>
<dbReference type="Proteomes" id="UP000657385">
    <property type="component" value="Unassembled WGS sequence"/>
</dbReference>
<organism evidence="3 4">
    <name type="scientific">Streptacidiphilus fuscans</name>
    <dbReference type="NCBI Taxonomy" id="2789292"/>
    <lineage>
        <taxon>Bacteria</taxon>
        <taxon>Bacillati</taxon>
        <taxon>Actinomycetota</taxon>
        <taxon>Actinomycetes</taxon>
        <taxon>Kitasatosporales</taxon>
        <taxon>Streptomycetaceae</taxon>
        <taxon>Streptacidiphilus</taxon>
    </lineage>
</organism>
<keyword evidence="4" id="KW-1185">Reference proteome</keyword>
<feature type="region of interest" description="Disordered" evidence="1">
    <location>
        <begin position="333"/>
        <end position="359"/>
    </location>
</feature>
<feature type="transmembrane region" description="Helical" evidence="2">
    <location>
        <begin position="213"/>
        <end position="232"/>
    </location>
</feature>
<dbReference type="InterPro" id="IPR016833">
    <property type="entry name" value="Put_Na-Bile_cotransptr"/>
</dbReference>
<feature type="transmembrane region" description="Helical" evidence="2">
    <location>
        <begin position="145"/>
        <end position="168"/>
    </location>
</feature>
<evidence type="ECO:0000313" key="4">
    <source>
        <dbReference type="Proteomes" id="UP000657385"/>
    </source>
</evidence>
<dbReference type="PIRSF" id="PIRSF026166">
    <property type="entry name" value="UCP026166"/>
    <property type="match status" value="1"/>
</dbReference>
<dbReference type="PANTHER" id="PTHR18640:SF5">
    <property type="entry name" value="SODIUM_BILE ACID COTRANSPORTER 7"/>
    <property type="match status" value="1"/>
</dbReference>
<evidence type="ECO:0000256" key="1">
    <source>
        <dbReference type="SAM" id="MobiDB-lite"/>
    </source>
</evidence>
<feature type="transmembrane region" description="Helical" evidence="2">
    <location>
        <begin position="46"/>
        <end position="65"/>
    </location>
</feature>
<keyword evidence="2" id="KW-1133">Transmembrane helix</keyword>
<feature type="transmembrane region" description="Helical" evidence="2">
    <location>
        <begin position="277"/>
        <end position="299"/>
    </location>
</feature>
<feature type="transmembrane region" description="Helical" evidence="2">
    <location>
        <begin position="174"/>
        <end position="192"/>
    </location>
</feature>
<protein>
    <submittedName>
        <fullName evidence="3">Bile acid:sodium symporter</fullName>
    </submittedName>
</protein>
<reference evidence="3" key="1">
    <citation type="submission" date="2020-11" db="EMBL/GenBank/DDBJ databases">
        <title>Isolation and identification of active actinomycetes.</title>
        <authorList>
            <person name="Yu B."/>
        </authorList>
    </citation>
    <scope>NUCLEOTIDE SEQUENCE</scope>
    <source>
        <strain evidence="3">NEAU-YB345</strain>
    </source>
</reference>
<dbReference type="Pfam" id="PF13593">
    <property type="entry name" value="SBF_like"/>
    <property type="match status" value="1"/>
</dbReference>
<dbReference type="AlphaFoldDB" id="A0A931BBQ3"/>
<evidence type="ECO:0000256" key="2">
    <source>
        <dbReference type="SAM" id="Phobius"/>
    </source>
</evidence>
<feature type="transmembrane region" description="Helical" evidence="2">
    <location>
        <begin position="244"/>
        <end position="265"/>
    </location>
</feature>